<dbReference type="PANTHER" id="PTHR37326:SF1">
    <property type="entry name" value="BLL3975 PROTEIN"/>
    <property type="match status" value="1"/>
</dbReference>
<keyword evidence="2" id="KW-0479">Metal-binding</keyword>
<sequence>VPIVVARNGEGPTVLLSSGNHGNEYEGQIILRNLISTLDAKKIRGRLIVLPGLNAPAVRAGRRVSPLDGGNLNRLFPGSTNNGPTSAIAGFVTQHLLPLCEFGLDFHSGDPSSCYLPCAFLTTCSDSSLHEQNVAAAEVFGADHTYVVEGWSAKPSFDANAHRLGVSFISTELGGGGGTTPETLSVGKRGLDRVLDWLGVMPASHLVPCASTTFLDGMHPESCVTAPADGIFEPCVALGEQVVDGQIAGYIHIAWEPGLTREVLFQSSGIVAVMRRTASVKAGNYLFTVTPELDRKAVLRMSGRIDPT</sequence>
<name>A0A382I031_9ZZZZ</name>
<dbReference type="InterPro" id="IPR053138">
    <property type="entry name" value="N-alpha-Ac-DABA_deacetylase"/>
</dbReference>
<evidence type="ECO:0000256" key="4">
    <source>
        <dbReference type="ARBA" id="ARBA00022833"/>
    </source>
</evidence>
<dbReference type="EMBL" id="UINC01064247">
    <property type="protein sequence ID" value="SVB92735.1"/>
    <property type="molecule type" value="Genomic_DNA"/>
</dbReference>
<evidence type="ECO:0000256" key="2">
    <source>
        <dbReference type="ARBA" id="ARBA00022723"/>
    </source>
</evidence>
<dbReference type="InterPro" id="IPR043795">
    <property type="entry name" value="N-alpha-Ac-DABA-like"/>
</dbReference>
<accession>A0A382I031</accession>
<comment type="cofactor">
    <cofactor evidence="1">
        <name>Zn(2+)</name>
        <dbReference type="ChEBI" id="CHEBI:29105"/>
    </cofactor>
</comment>
<proteinExistence type="predicted"/>
<keyword evidence="3" id="KW-0378">Hydrolase</keyword>
<dbReference type="Pfam" id="PF24827">
    <property type="entry name" value="AstE_AspA_cat"/>
    <property type="match status" value="1"/>
</dbReference>
<feature type="domain" description="Succinylglutamate desuccinylase/Aspartoacylase catalytic" evidence="5">
    <location>
        <begin position="11"/>
        <end position="196"/>
    </location>
</feature>
<feature type="non-terminal residue" evidence="6">
    <location>
        <position position="1"/>
    </location>
</feature>
<evidence type="ECO:0000259" key="5">
    <source>
        <dbReference type="Pfam" id="PF24827"/>
    </source>
</evidence>
<protein>
    <recommendedName>
        <fullName evidence="5">Succinylglutamate desuccinylase/Aspartoacylase catalytic domain-containing protein</fullName>
    </recommendedName>
</protein>
<dbReference type="SUPFAM" id="SSF53187">
    <property type="entry name" value="Zn-dependent exopeptidases"/>
    <property type="match status" value="1"/>
</dbReference>
<dbReference type="InterPro" id="IPR055438">
    <property type="entry name" value="AstE_AspA_cat"/>
</dbReference>
<reference evidence="6" key="1">
    <citation type="submission" date="2018-05" db="EMBL/GenBank/DDBJ databases">
        <authorList>
            <person name="Lanie J.A."/>
            <person name="Ng W.-L."/>
            <person name="Kazmierczak K.M."/>
            <person name="Andrzejewski T.M."/>
            <person name="Davidsen T.M."/>
            <person name="Wayne K.J."/>
            <person name="Tettelin H."/>
            <person name="Glass J.I."/>
            <person name="Rusch D."/>
            <person name="Podicherti R."/>
            <person name="Tsui H.-C.T."/>
            <person name="Winkler M.E."/>
        </authorList>
    </citation>
    <scope>NUCLEOTIDE SEQUENCE</scope>
</reference>
<dbReference type="GO" id="GO:0046872">
    <property type="term" value="F:metal ion binding"/>
    <property type="evidence" value="ECO:0007669"/>
    <property type="project" value="UniProtKB-KW"/>
</dbReference>
<dbReference type="Gene3D" id="3.40.630.10">
    <property type="entry name" value="Zn peptidases"/>
    <property type="match status" value="1"/>
</dbReference>
<organism evidence="6">
    <name type="scientific">marine metagenome</name>
    <dbReference type="NCBI Taxonomy" id="408172"/>
    <lineage>
        <taxon>unclassified sequences</taxon>
        <taxon>metagenomes</taxon>
        <taxon>ecological metagenomes</taxon>
    </lineage>
</organism>
<evidence type="ECO:0000256" key="3">
    <source>
        <dbReference type="ARBA" id="ARBA00022801"/>
    </source>
</evidence>
<gene>
    <name evidence="6" type="ORF">METZ01_LOCUS245589</name>
</gene>
<keyword evidence="4" id="KW-0862">Zinc</keyword>
<evidence type="ECO:0000256" key="1">
    <source>
        <dbReference type="ARBA" id="ARBA00001947"/>
    </source>
</evidence>
<evidence type="ECO:0000313" key="6">
    <source>
        <dbReference type="EMBL" id="SVB92735.1"/>
    </source>
</evidence>
<dbReference type="GO" id="GO:0016788">
    <property type="term" value="F:hydrolase activity, acting on ester bonds"/>
    <property type="evidence" value="ECO:0007669"/>
    <property type="project" value="InterPro"/>
</dbReference>
<dbReference type="PANTHER" id="PTHR37326">
    <property type="entry name" value="BLL3975 PROTEIN"/>
    <property type="match status" value="1"/>
</dbReference>
<dbReference type="AlphaFoldDB" id="A0A382I031"/>
<dbReference type="GO" id="GO:0016811">
    <property type="term" value="F:hydrolase activity, acting on carbon-nitrogen (but not peptide) bonds, in linear amides"/>
    <property type="evidence" value="ECO:0007669"/>
    <property type="project" value="InterPro"/>
</dbReference>
<dbReference type="PIRSF" id="PIRSF039012">
    <property type="entry name" value="ASP"/>
    <property type="match status" value="1"/>
</dbReference>